<sequence length="380" mass="41582">MFALGLETDVLADRVAALGVHRQHRRADRVVTRRGLVLRRLAGDADGLDEHRIRARGHAGGLDRFVERRAWAGHRSRQRRHVLDCAVRHPRRLRPCQAFGVRLFNTGRVLAGGMLVCCLGLLACAPPEPAERDGEQHREQSDEGVGHAGSLPHLRVEVINVLPHDRSSFTQGLELADGTLYEGTGTYGGSRMRATDPATGAVHREDRLPPELFGEGITVEGDRIWQLTWQEGVAIERDRASLRELRRVGYTGEGWGLCHDGARLVMSDGSSRLTFRDPATFAPTGEVTVRAGGEEVGDLNELECAGGHVWANVWHTDQILRIDPATGQATAVVDASGLLSPQERAGADVLNGIAAVPGTDEFLITGKYWPHLYRVRFAPA</sequence>
<dbReference type="EC" id="2.3.2.5" evidence="2"/>
<keyword evidence="2" id="KW-0012">Acyltransferase</keyword>
<dbReference type="KEGG" id="sen:SACE_0597"/>
<organism evidence="2 3">
    <name type="scientific">Saccharopolyspora erythraea (strain ATCC 11635 / DSM 40517 / JCM 4748 / NBRC 13426 / NCIMB 8594 / NRRL 2338)</name>
    <dbReference type="NCBI Taxonomy" id="405948"/>
    <lineage>
        <taxon>Bacteria</taxon>
        <taxon>Bacillati</taxon>
        <taxon>Actinomycetota</taxon>
        <taxon>Actinomycetes</taxon>
        <taxon>Pseudonocardiales</taxon>
        <taxon>Pseudonocardiaceae</taxon>
        <taxon>Saccharopolyspora</taxon>
    </lineage>
</organism>
<dbReference type="InterPro" id="IPR007788">
    <property type="entry name" value="QCT"/>
</dbReference>
<dbReference type="PANTHER" id="PTHR31270:SF1">
    <property type="entry name" value="GLUTAMINYL-PEPTIDE CYCLOTRANSFERASE"/>
    <property type="match status" value="1"/>
</dbReference>
<dbReference type="Pfam" id="PF05096">
    <property type="entry name" value="Glu_cyclase_2"/>
    <property type="match status" value="1"/>
</dbReference>
<evidence type="ECO:0000313" key="3">
    <source>
        <dbReference type="Proteomes" id="UP000006728"/>
    </source>
</evidence>
<protein>
    <submittedName>
        <fullName evidence="2">Glutamine cyclotransferase</fullName>
        <ecNumber evidence="2">2.3.2.5</ecNumber>
    </submittedName>
</protein>
<feature type="compositionally biased region" description="Basic and acidic residues" evidence="1">
    <location>
        <begin position="129"/>
        <end position="145"/>
    </location>
</feature>
<dbReference type="PANTHER" id="PTHR31270">
    <property type="entry name" value="GLUTAMINYL-PEPTIDE CYCLOTRANSFERASE"/>
    <property type="match status" value="1"/>
</dbReference>
<feature type="region of interest" description="Disordered" evidence="1">
    <location>
        <begin position="128"/>
        <end position="149"/>
    </location>
</feature>
<dbReference type="Proteomes" id="UP000006728">
    <property type="component" value="Chromosome"/>
</dbReference>
<evidence type="ECO:0000256" key="1">
    <source>
        <dbReference type="SAM" id="MobiDB-lite"/>
    </source>
</evidence>
<name>A4F7B8_SACEN</name>
<evidence type="ECO:0000313" key="2">
    <source>
        <dbReference type="EMBL" id="CAL99942.1"/>
    </source>
</evidence>
<gene>
    <name evidence="2" type="ordered locus">SACE_0597</name>
</gene>
<dbReference type="EMBL" id="AM420293">
    <property type="protein sequence ID" value="CAL99942.1"/>
    <property type="molecule type" value="Genomic_DNA"/>
</dbReference>
<dbReference type="eggNOG" id="COG3823">
    <property type="taxonomic scope" value="Bacteria"/>
</dbReference>
<dbReference type="SUPFAM" id="SSF50969">
    <property type="entry name" value="YVTN repeat-like/Quinoprotein amine dehydrogenase"/>
    <property type="match status" value="1"/>
</dbReference>
<dbReference type="AlphaFoldDB" id="A4F7B8"/>
<keyword evidence="3" id="KW-1185">Reference proteome</keyword>
<keyword evidence="2" id="KW-0808">Transferase</keyword>
<dbReference type="GO" id="GO:0016603">
    <property type="term" value="F:glutaminyl-peptide cyclotransferase activity"/>
    <property type="evidence" value="ECO:0007669"/>
    <property type="project" value="UniProtKB-EC"/>
</dbReference>
<reference evidence="2 3" key="1">
    <citation type="journal article" date="2007" name="Nat. Biotechnol.">
        <title>Complete genome sequence of the erythromycin-producing bacterium Saccharopolyspora erythraea NRRL23338.</title>
        <authorList>
            <person name="Oliynyk M."/>
            <person name="Samborskyy M."/>
            <person name="Lester J.B."/>
            <person name="Mironenko T."/>
            <person name="Scott N."/>
            <person name="Dickens S."/>
            <person name="Haydock S.F."/>
            <person name="Leadlay P.F."/>
        </authorList>
    </citation>
    <scope>NUCLEOTIDE SEQUENCE [LARGE SCALE GENOMIC DNA]</scope>
    <source>
        <strain evidence="3">ATCC 11635 / DSM 40517 / JCM 4748 / NBRC 13426 / NCIMB 8594 / NRRL 2338</strain>
    </source>
</reference>
<dbReference type="STRING" id="405948.SACE_0597"/>
<accession>A4F7B8</accession>
<dbReference type="HOGENOM" id="CLU_060272_2_1_11"/>
<proteinExistence type="predicted"/>
<dbReference type="InterPro" id="IPR011044">
    <property type="entry name" value="Quino_amine_DH_bsu"/>
</dbReference>